<protein>
    <recommendedName>
        <fullName evidence="5">TNFR-Cys domain-containing protein</fullName>
    </recommendedName>
</protein>
<proteinExistence type="predicted"/>
<feature type="chain" id="PRO_5047444100" description="TNFR-Cys domain-containing protein" evidence="2">
    <location>
        <begin position="27"/>
        <end position="177"/>
    </location>
</feature>
<keyword evidence="1" id="KW-1133">Transmembrane helix</keyword>
<feature type="signal peptide" evidence="2">
    <location>
        <begin position="1"/>
        <end position="26"/>
    </location>
</feature>
<keyword evidence="2" id="KW-0732">Signal</keyword>
<dbReference type="Proteomes" id="UP001565368">
    <property type="component" value="Unassembled WGS sequence"/>
</dbReference>
<keyword evidence="1" id="KW-0812">Transmembrane</keyword>
<keyword evidence="1" id="KW-0472">Membrane</keyword>
<dbReference type="RefSeq" id="XP_069210855.1">
    <property type="nucleotide sequence ID" value="XM_069350469.1"/>
</dbReference>
<comment type="caution">
    <text evidence="3">The sequence shown here is derived from an EMBL/GenBank/DDBJ whole genome shotgun (WGS) entry which is preliminary data.</text>
</comment>
<sequence>MRPSTTRPRLLLLALALLAFAATTRAALNSPGQYWCKCQCFTNSTIIPLLHPEEPNRPCLSCTRQFCLDQKLEICKGAKVPELDTDTGTGTEGDVAATCFKRDSPRDQVIVVCFVLICAALLLYAGVRARLRKAVEQRGSQPIDLREWGQALLPEPLHASVFGRGNNQRYAPVSVGS</sequence>
<dbReference type="PANTHER" id="PTHR36854:SF1">
    <property type="entry name" value="TRANSMEMBRANE PROTEIN"/>
    <property type="match status" value="1"/>
</dbReference>
<feature type="transmembrane region" description="Helical" evidence="1">
    <location>
        <begin position="109"/>
        <end position="127"/>
    </location>
</feature>
<dbReference type="GeneID" id="95982897"/>
<accession>A0ABR3Q8Z5</accession>
<reference evidence="3 4" key="1">
    <citation type="submission" date="2023-08" db="EMBL/GenBank/DDBJ databases">
        <title>Annotated Genome Sequence of Vanrija albida AlHP1.</title>
        <authorList>
            <person name="Herzog R."/>
        </authorList>
    </citation>
    <scope>NUCLEOTIDE SEQUENCE [LARGE SCALE GENOMIC DNA]</scope>
    <source>
        <strain evidence="3 4">AlHP1</strain>
    </source>
</reference>
<evidence type="ECO:0000256" key="1">
    <source>
        <dbReference type="SAM" id="Phobius"/>
    </source>
</evidence>
<evidence type="ECO:0000313" key="4">
    <source>
        <dbReference type="Proteomes" id="UP001565368"/>
    </source>
</evidence>
<dbReference type="PANTHER" id="PTHR36854">
    <property type="entry name" value="CHROMOSOME 9, WHOLE GENOME SHOTGUN SEQUENCE"/>
    <property type="match status" value="1"/>
</dbReference>
<organism evidence="3 4">
    <name type="scientific">Vanrija albida</name>
    <dbReference type="NCBI Taxonomy" id="181172"/>
    <lineage>
        <taxon>Eukaryota</taxon>
        <taxon>Fungi</taxon>
        <taxon>Dikarya</taxon>
        <taxon>Basidiomycota</taxon>
        <taxon>Agaricomycotina</taxon>
        <taxon>Tremellomycetes</taxon>
        <taxon>Trichosporonales</taxon>
        <taxon>Trichosporonaceae</taxon>
        <taxon>Vanrija</taxon>
    </lineage>
</organism>
<evidence type="ECO:0000256" key="2">
    <source>
        <dbReference type="SAM" id="SignalP"/>
    </source>
</evidence>
<evidence type="ECO:0008006" key="5">
    <source>
        <dbReference type="Google" id="ProtNLM"/>
    </source>
</evidence>
<name>A0ABR3Q8Z5_9TREE</name>
<evidence type="ECO:0000313" key="3">
    <source>
        <dbReference type="EMBL" id="KAL1410911.1"/>
    </source>
</evidence>
<gene>
    <name evidence="3" type="ORF">Q8F55_001854</name>
</gene>
<keyword evidence="4" id="KW-1185">Reference proteome</keyword>
<dbReference type="EMBL" id="JBBXJM010000002">
    <property type="protein sequence ID" value="KAL1410911.1"/>
    <property type="molecule type" value="Genomic_DNA"/>
</dbReference>